<reference evidence="2" key="1">
    <citation type="journal article" date="2019" name="Int. J. Syst. Evol. Microbiol.">
        <title>The Global Catalogue of Microorganisms (GCM) 10K type strain sequencing project: providing services to taxonomists for standard genome sequencing and annotation.</title>
        <authorList>
            <consortium name="The Broad Institute Genomics Platform"/>
            <consortium name="The Broad Institute Genome Sequencing Center for Infectious Disease"/>
            <person name="Wu L."/>
            <person name="Ma J."/>
        </authorList>
    </citation>
    <scope>NUCLEOTIDE SEQUENCE [LARGE SCALE GENOMIC DNA]</scope>
    <source>
        <strain evidence="2">CCUG 42001</strain>
    </source>
</reference>
<dbReference type="Proteomes" id="UP001596267">
    <property type="component" value="Unassembled WGS sequence"/>
</dbReference>
<organism evidence="1 2">
    <name type="scientific">Sporolactobacillus kofuensis</name>
    <dbReference type="NCBI Taxonomy" id="269672"/>
    <lineage>
        <taxon>Bacteria</taxon>
        <taxon>Bacillati</taxon>
        <taxon>Bacillota</taxon>
        <taxon>Bacilli</taxon>
        <taxon>Bacillales</taxon>
        <taxon>Sporolactobacillaceae</taxon>
        <taxon>Sporolactobacillus</taxon>
    </lineage>
</organism>
<evidence type="ECO:0000313" key="2">
    <source>
        <dbReference type="Proteomes" id="UP001596267"/>
    </source>
</evidence>
<dbReference type="RefSeq" id="WP_253053658.1">
    <property type="nucleotide sequence ID" value="NZ_JAMXWN010000005.1"/>
</dbReference>
<name>A0ABW1WDI5_9BACL</name>
<protein>
    <submittedName>
        <fullName evidence="1">YolD-like family protein</fullName>
    </submittedName>
</protein>
<comment type="caution">
    <text evidence="1">The sequence shown here is derived from an EMBL/GenBank/DDBJ whole genome shotgun (WGS) entry which is preliminary data.</text>
</comment>
<dbReference type="InterPro" id="IPR014962">
    <property type="entry name" value="YolD"/>
</dbReference>
<keyword evidence="2" id="KW-1185">Reference proteome</keyword>
<sequence>MKTNKLTNGSNMRWESSRMMLPEHVQALRALANEETKISKPQLDEQKWEEIERIVHDAIYHRKRLNVSYYKDGAIKDLSNSEVNLNQNGQSLQITDSFGIRWTIAAHDLIDVAYSAPINGDSQHQTL</sequence>
<dbReference type="Pfam" id="PF08863">
    <property type="entry name" value="YolD"/>
    <property type="match status" value="1"/>
</dbReference>
<dbReference type="PANTHER" id="PTHR40051:SF1">
    <property type="entry name" value="YOLD-LIKE FAMILY PROTEIN"/>
    <property type="match status" value="1"/>
</dbReference>
<dbReference type="PANTHER" id="PTHR40051">
    <property type="entry name" value="IG HYPOTHETICAL 15966"/>
    <property type="match status" value="1"/>
</dbReference>
<evidence type="ECO:0000313" key="1">
    <source>
        <dbReference type="EMBL" id="MFC6385175.1"/>
    </source>
</evidence>
<dbReference type="EMBL" id="JBHSTQ010000001">
    <property type="protein sequence ID" value="MFC6385175.1"/>
    <property type="molecule type" value="Genomic_DNA"/>
</dbReference>
<accession>A0ABW1WDI5</accession>
<gene>
    <name evidence="1" type="ORF">ACFP7A_01055</name>
</gene>
<proteinExistence type="predicted"/>